<evidence type="ECO:0000313" key="10">
    <source>
        <dbReference type="EMBL" id="NMH66114.1"/>
    </source>
</evidence>
<dbReference type="Pfam" id="PF04217">
    <property type="entry name" value="DUF412"/>
    <property type="match status" value="1"/>
</dbReference>
<dbReference type="RefSeq" id="WP_169564838.1">
    <property type="nucleotide sequence ID" value="NZ_JAAXYH010000009.1"/>
</dbReference>
<evidence type="ECO:0000256" key="4">
    <source>
        <dbReference type="ARBA" id="ARBA00022475"/>
    </source>
</evidence>
<dbReference type="GO" id="GO:0005886">
    <property type="term" value="C:plasma membrane"/>
    <property type="evidence" value="ECO:0007669"/>
    <property type="project" value="UniProtKB-SubCell"/>
</dbReference>
<evidence type="ECO:0000256" key="1">
    <source>
        <dbReference type="ARBA" id="ARBA00004429"/>
    </source>
</evidence>
<evidence type="ECO:0000256" key="3">
    <source>
        <dbReference type="ARBA" id="ARBA00018831"/>
    </source>
</evidence>
<evidence type="ECO:0000256" key="2">
    <source>
        <dbReference type="ARBA" id="ARBA00009474"/>
    </source>
</evidence>
<dbReference type="AlphaFoldDB" id="A0A972JLF1"/>
<proteinExistence type="inferred from homology"/>
<keyword evidence="5" id="KW-0997">Cell inner membrane</keyword>
<evidence type="ECO:0000256" key="9">
    <source>
        <dbReference type="SAM" id="Phobius"/>
    </source>
</evidence>
<evidence type="ECO:0000313" key="11">
    <source>
        <dbReference type="Proteomes" id="UP000737113"/>
    </source>
</evidence>
<keyword evidence="4" id="KW-1003">Cell membrane</keyword>
<dbReference type="NCBIfam" id="NF002493">
    <property type="entry name" value="PRK01816.1"/>
    <property type="match status" value="1"/>
</dbReference>
<evidence type="ECO:0000256" key="5">
    <source>
        <dbReference type="ARBA" id="ARBA00022519"/>
    </source>
</evidence>
<name>A0A972JLF1_9GAMM</name>
<feature type="transmembrane region" description="Helical" evidence="9">
    <location>
        <begin position="40"/>
        <end position="62"/>
    </location>
</feature>
<comment type="subcellular location">
    <subcellularLocation>
        <location evidence="1">Cell inner membrane</location>
        <topology evidence="1">Multi-pass membrane protein</topology>
    </subcellularLocation>
</comment>
<organism evidence="10 11">
    <name type="scientific">Shewanella salipaludis</name>
    <dbReference type="NCBI Taxonomy" id="2723052"/>
    <lineage>
        <taxon>Bacteria</taxon>
        <taxon>Pseudomonadati</taxon>
        <taxon>Pseudomonadota</taxon>
        <taxon>Gammaproteobacteria</taxon>
        <taxon>Alteromonadales</taxon>
        <taxon>Shewanellaceae</taxon>
        <taxon>Shewanella</taxon>
    </lineage>
</organism>
<accession>A0A972JLF1</accession>
<sequence length="147" mass="17109">MRIRVLKTLGDGRRYMKVWPMVRQLGHYFPEYRVVRATRLALVSMPVLALLTLASQLYFFGWDFLPQALTLALFFISLPLQGLLWLGWRARHPLPLTLFDWTNKLSSRLSAQGIESRPLGGRACYLDMAHVLKLAFERLEAAYWEEL</sequence>
<feature type="transmembrane region" description="Helical" evidence="9">
    <location>
        <begin position="68"/>
        <end position="88"/>
    </location>
</feature>
<keyword evidence="6 9" id="KW-0812">Transmembrane</keyword>
<evidence type="ECO:0000256" key="7">
    <source>
        <dbReference type="ARBA" id="ARBA00022989"/>
    </source>
</evidence>
<keyword evidence="8 9" id="KW-0472">Membrane</keyword>
<comment type="caution">
    <text evidence="10">The sequence shown here is derived from an EMBL/GenBank/DDBJ whole genome shotgun (WGS) entry which is preliminary data.</text>
</comment>
<comment type="similarity">
    <text evidence="2">Belongs to the UPF0208 family.</text>
</comment>
<reference evidence="10" key="1">
    <citation type="submission" date="2020-04" db="EMBL/GenBank/DDBJ databases">
        <title>Description of Shewanella salipaludis sp. nov., isolated from a salt marsh.</title>
        <authorList>
            <person name="Park S."/>
            <person name="Yoon J.-H."/>
        </authorList>
    </citation>
    <scope>NUCLEOTIDE SEQUENCE</scope>
    <source>
        <strain evidence="10">SHSM-M6</strain>
    </source>
</reference>
<dbReference type="Proteomes" id="UP000737113">
    <property type="component" value="Unassembled WGS sequence"/>
</dbReference>
<keyword evidence="11" id="KW-1185">Reference proteome</keyword>
<gene>
    <name evidence="10" type="ORF">HC757_13180</name>
</gene>
<dbReference type="InterPro" id="IPR007334">
    <property type="entry name" value="UPF0208"/>
</dbReference>
<dbReference type="EMBL" id="JAAXYH010000009">
    <property type="protein sequence ID" value="NMH66114.1"/>
    <property type="molecule type" value="Genomic_DNA"/>
</dbReference>
<evidence type="ECO:0000256" key="8">
    <source>
        <dbReference type="ARBA" id="ARBA00023136"/>
    </source>
</evidence>
<protein>
    <recommendedName>
        <fullName evidence="3">UPF0208 membrane protein YfbV</fullName>
    </recommendedName>
</protein>
<keyword evidence="7 9" id="KW-1133">Transmembrane helix</keyword>
<evidence type="ECO:0000256" key="6">
    <source>
        <dbReference type="ARBA" id="ARBA00022692"/>
    </source>
</evidence>